<comment type="caution">
    <text evidence="1">The sequence shown here is derived from an EMBL/GenBank/DDBJ whole genome shotgun (WGS) entry which is preliminary data.</text>
</comment>
<dbReference type="AlphaFoldDB" id="A0A167H5E4"/>
<dbReference type="EMBL" id="LRXL01000045">
    <property type="protein sequence ID" value="OAB78233.1"/>
    <property type="molecule type" value="Genomic_DNA"/>
</dbReference>
<dbReference type="STRING" id="1763537.ULVI_12205"/>
<evidence type="ECO:0000313" key="2">
    <source>
        <dbReference type="Proteomes" id="UP000077013"/>
    </source>
</evidence>
<accession>A0A167H5E4</accession>
<protein>
    <recommendedName>
        <fullName evidence="3">DUF2931 domain-containing protein</fullName>
    </recommendedName>
</protein>
<sequence>MNTYEWTPTNTAPQNYPVYVSKGLFKGTDGSVIKTPDKRTLYFGWQQTGSVYLSGPDKKSLPNSLEATWFSFAEQKYYTINLTLPVRDMEEYFTEGFVNPRTGNTETFTTISYGIAPGGLVVVWLVGTAHRVEIASGKGTVIAMEFDTLIPTTEMNEKEYTDFTLNEHSDATTRQAIERGMIPFEKWENYRITYPWKVVLQHADSFTPKMARIQMWNGEQEVQFFNKNTNRILNNWALPASMRLEWTDKNSNNFAAKVSFTEEDIQNAFSNVDPNEAVSLEFRIDTFNDALQVFVVTKEEELLVKNVSVTIFEKESK</sequence>
<dbReference type="Pfam" id="PF11153">
    <property type="entry name" value="DUF2931"/>
    <property type="match status" value="1"/>
</dbReference>
<gene>
    <name evidence="1" type="ORF">ULVI_12205</name>
</gene>
<reference evidence="1 2" key="1">
    <citation type="submission" date="2016-02" db="EMBL/GenBank/DDBJ databases">
        <title>Ulvibacter sp. LPB0005, isolated from Thais luteostoma.</title>
        <authorList>
            <person name="Shin S.-K."/>
            <person name="Yi H."/>
        </authorList>
    </citation>
    <scope>NUCLEOTIDE SEQUENCE [LARGE SCALE GENOMIC DNA]</scope>
    <source>
        <strain evidence="1 2">LPB0005</strain>
    </source>
</reference>
<dbReference type="InterPro" id="IPR021326">
    <property type="entry name" value="DUF2931"/>
</dbReference>
<evidence type="ECO:0000313" key="1">
    <source>
        <dbReference type="EMBL" id="OAB78233.1"/>
    </source>
</evidence>
<keyword evidence="2" id="KW-1185">Reference proteome</keyword>
<proteinExistence type="predicted"/>
<name>A0A167H5E4_9FLAO</name>
<evidence type="ECO:0008006" key="3">
    <source>
        <dbReference type="Google" id="ProtNLM"/>
    </source>
</evidence>
<organism evidence="1 2">
    <name type="scientific">Cochleicola gelatinilyticus</name>
    <dbReference type="NCBI Taxonomy" id="1763537"/>
    <lineage>
        <taxon>Bacteria</taxon>
        <taxon>Pseudomonadati</taxon>
        <taxon>Bacteroidota</taxon>
        <taxon>Flavobacteriia</taxon>
        <taxon>Flavobacteriales</taxon>
        <taxon>Flavobacteriaceae</taxon>
        <taxon>Cochleicola</taxon>
    </lineage>
</organism>
<dbReference type="Proteomes" id="UP000077013">
    <property type="component" value="Unassembled WGS sequence"/>
</dbReference>